<reference evidence="2 3" key="1">
    <citation type="journal article" date="2019" name="Emerg. Microbes Infect.">
        <title>Comprehensive subspecies identification of 175 nontuberculous mycobacteria species based on 7547 genomic profiles.</title>
        <authorList>
            <person name="Matsumoto Y."/>
            <person name="Kinjo T."/>
            <person name="Motooka D."/>
            <person name="Nabeya D."/>
            <person name="Jung N."/>
            <person name="Uechi K."/>
            <person name="Horii T."/>
            <person name="Iida T."/>
            <person name="Fujita J."/>
            <person name="Nakamura S."/>
        </authorList>
    </citation>
    <scope>NUCLEOTIDE SEQUENCE [LARGE SCALE GENOMIC DNA]</scope>
    <source>
        <strain evidence="2 3">JCM 12272</strain>
    </source>
</reference>
<evidence type="ECO:0000313" key="3">
    <source>
        <dbReference type="Proteomes" id="UP000466906"/>
    </source>
</evidence>
<accession>A0A6N4UZ54</accession>
<dbReference type="EMBL" id="AP022565">
    <property type="protein sequence ID" value="BBX29275.1"/>
    <property type="molecule type" value="Genomic_DNA"/>
</dbReference>
<protein>
    <submittedName>
        <fullName evidence="2">Abortive infection protein</fullName>
    </submittedName>
</protein>
<keyword evidence="3" id="KW-1185">Reference proteome</keyword>
<dbReference type="KEGG" id="malv:MALV_44000"/>
<evidence type="ECO:0000313" key="2">
    <source>
        <dbReference type="EMBL" id="BBX29275.1"/>
    </source>
</evidence>
<dbReference type="GO" id="GO:0080120">
    <property type="term" value="P:CAAX-box protein maturation"/>
    <property type="evidence" value="ECO:0007669"/>
    <property type="project" value="UniProtKB-ARBA"/>
</dbReference>
<feature type="domain" description="CAAX prenyl protease 2/Lysostaphin resistance protein A-like" evidence="1">
    <location>
        <begin position="100"/>
        <end position="192"/>
    </location>
</feature>
<dbReference type="InterPro" id="IPR015837">
    <property type="entry name" value="UCP026622_CAAX_protease"/>
</dbReference>
<dbReference type="AlphaFoldDB" id="A0A6N4UZ54"/>
<organism evidence="2 3">
    <name type="scientific">Mycolicibacterium alvei</name>
    <dbReference type="NCBI Taxonomy" id="67081"/>
    <lineage>
        <taxon>Bacteria</taxon>
        <taxon>Bacillati</taxon>
        <taxon>Actinomycetota</taxon>
        <taxon>Actinomycetes</taxon>
        <taxon>Mycobacteriales</taxon>
        <taxon>Mycobacteriaceae</taxon>
        <taxon>Mycolicibacterium</taxon>
    </lineage>
</organism>
<dbReference type="GO" id="GO:0004175">
    <property type="term" value="F:endopeptidase activity"/>
    <property type="evidence" value="ECO:0007669"/>
    <property type="project" value="UniProtKB-ARBA"/>
</dbReference>
<gene>
    <name evidence="2" type="ORF">MALV_44000</name>
</gene>
<dbReference type="PIRSF" id="PIRSF026622">
    <property type="entry name" value="Proteas_026622"/>
    <property type="match status" value="1"/>
</dbReference>
<dbReference type="Proteomes" id="UP000466906">
    <property type="component" value="Chromosome"/>
</dbReference>
<dbReference type="RefSeq" id="WP_163667510.1">
    <property type="nucleotide sequence ID" value="NZ_AP022565.1"/>
</dbReference>
<sequence>MTAGRIRAVALAAGLVTWSGLVDPRLPVRWQPLVRATLGTVLMVGTRARPGLRPPALWSGLRVGAAAATAVSAGVAATSAVPSVRTGMRQKALPAAPRSWLALRIPLGTVWPEEAAFRAALGQVGAQAFGPAGGQVLQATAFGLSHIADARAAGQPVIPTVLVTGVAGWAFGWLAQRSASLAAPMLAHLAINEAGALAALACQAAPAALPPRGSRPR</sequence>
<evidence type="ECO:0000259" key="1">
    <source>
        <dbReference type="Pfam" id="PF02517"/>
    </source>
</evidence>
<proteinExistence type="predicted"/>
<dbReference type="InterPro" id="IPR003675">
    <property type="entry name" value="Rce1/LyrA-like_dom"/>
</dbReference>
<name>A0A6N4UZ54_9MYCO</name>
<dbReference type="Pfam" id="PF02517">
    <property type="entry name" value="Rce1-like"/>
    <property type="match status" value="1"/>
</dbReference>